<reference evidence="3" key="1">
    <citation type="submission" date="2010-08" db="EMBL/GenBank/DDBJ databases">
        <authorList>
            <consortium name="Caenorhabditis japonica Sequencing Consortium"/>
            <person name="Wilson R.K."/>
        </authorList>
    </citation>
    <scope>NUCLEOTIDE SEQUENCE [LARGE SCALE GENOMIC DNA]</scope>
    <source>
        <strain evidence="3">DF5081</strain>
    </source>
</reference>
<feature type="region of interest" description="Disordered" evidence="1">
    <location>
        <begin position="38"/>
        <end position="60"/>
    </location>
</feature>
<evidence type="ECO:0000313" key="2">
    <source>
        <dbReference type="EnsemblMetazoa" id="CJA21019.1"/>
    </source>
</evidence>
<organism evidence="2 3">
    <name type="scientific">Caenorhabditis japonica</name>
    <dbReference type="NCBI Taxonomy" id="281687"/>
    <lineage>
        <taxon>Eukaryota</taxon>
        <taxon>Metazoa</taxon>
        <taxon>Ecdysozoa</taxon>
        <taxon>Nematoda</taxon>
        <taxon>Chromadorea</taxon>
        <taxon>Rhabditida</taxon>
        <taxon>Rhabditina</taxon>
        <taxon>Rhabditomorpha</taxon>
        <taxon>Rhabditoidea</taxon>
        <taxon>Rhabditidae</taxon>
        <taxon>Peloderinae</taxon>
        <taxon>Caenorhabditis</taxon>
    </lineage>
</organism>
<accession>A0A8R1E4L0</accession>
<dbReference type="AlphaFoldDB" id="A0A8R1E4L0"/>
<dbReference type="EnsemblMetazoa" id="CJA21019.1">
    <property type="protein sequence ID" value="CJA21019.1"/>
    <property type="gene ID" value="WBGene00176591"/>
</dbReference>
<reference evidence="2" key="2">
    <citation type="submission" date="2022-06" db="UniProtKB">
        <authorList>
            <consortium name="EnsemblMetazoa"/>
        </authorList>
    </citation>
    <scope>IDENTIFICATION</scope>
    <source>
        <strain evidence="2">DF5081</strain>
    </source>
</reference>
<sequence length="122" mass="14067">MVGSFYGLGFLNGRPRPFSPLIPQSSWLNWTHQEISLPSSTGRWSPLCRTTTSKQHQGDQWSTPRKLLVLLVVPIRSPTDWRTPTTIGSSSTAKQFRREWFQGDDMARRMNSPMEYNLEKNL</sequence>
<dbReference type="Proteomes" id="UP000005237">
    <property type="component" value="Unassembled WGS sequence"/>
</dbReference>
<keyword evidence="3" id="KW-1185">Reference proteome</keyword>
<protein>
    <submittedName>
        <fullName evidence="2">Uncharacterized protein</fullName>
    </submittedName>
</protein>
<name>A0A8R1E4L0_CAEJA</name>
<proteinExistence type="predicted"/>
<evidence type="ECO:0000256" key="1">
    <source>
        <dbReference type="SAM" id="MobiDB-lite"/>
    </source>
</evidence>
<evidence type="ECO:0000313" key="3">
    <source>
        <dbReference type="Proteomes" id="UP000005237"/>
    </source>
</evidence>